<evidence type="ECO:0000256" key="6">
    <source>
        <dbReference type="ARBA" id="ARBA00022833"/>
    </source>
</evidence>
<evidence type="ECO:0000256" key="1">
    <source>
        <dbReference type="ARBA" id="ARBA00008721"/>
    </source>
</evidence>
<dbReference type="CDD" id="cd04275">
    <property type="entry name" value="ZnMc_pappalysin_like"/>
    <property type="match status" value="1"/>
</dbReference>
<keyword evidence="7" id="KW-0482">Metalloprotease</keyword>
<dbReference type="InParanoid" id="A0A1V8SKH5"/>
<dbReference type="Proteomes" id="UP000192596">
    <property type="component" value="Unassembled WGS sequence"/>
</dbReference>
<keyword evidence="12" id="KW-1185">Reference proteome</keyword>
<dbReference type="Pfam" id="PF05572">
    <property type="entry name" value="Peptidase_M43"/>
    <property type="match status" value="1"/>
</dbReference>
<proteinExistence type="inferred from homology"/>
<dbReference type="PANTHER" id="PTHR47466">
    <property type="match status" value="1"/>
</dbReference>
<evidence type="ECO:0000256" key="9">
    <source>
        <dbReference type="SAM" id="SignalP"/>
    </source>
</evidence>
<feature type="domain" description="Peptidase M43 pregnancy-associated plasma-A" evidence="10">
    <location>
        <begin position="224"/>
        <end position="309"/>
    </location>
</feature>
<gene>
    <name evidence="11" type="ORF">B0A48_14798</name>
</gene>
<keyword evidence="6" id="KW-0862">Zinc</keyword>
<feature type="signal peptide" evidence="9">
    <location>
        <begin position="1"/>
        <end position="16"/>
    </location>
</feature>
<reference evidence="12" key="1">
    <citation type="submission" date="2017-03" db="EMBL/GenBank/DDBJ databases">
        <title>Genomes of endolithic fungi from Antarctica.</title>
        <authorList>
            <person name="Coleine C."/>
            <person name="Masonjones S."/>
            <person name="Stajich J.E."/>
        </authorList>
    </citation>
    <scope>NUCLEOTIDE SEQUENCE [LARGE SCALE GENOMIC DNA]</scope>
    <source>
        <strain evidence="12">CCFEE 5527</strain>
    </source>
</reference>
<evidence type="ECO:0000256" key="2">
    <source>
        <dbReference type="ARBA" id="ARBA00022670"/>
    </source>
</evidence>
<dbReference type="GO" id="GO:0006508">
    <property type="term" value="P:proteolysis"/>
    <property type="evidence" value="ECO:0007669"/>
    <property type="project" value="UniProtKB-KW"/>
</dbReference>
<comment type="caution">
    <text evidence="11">The sequence shown here is derived from an EMBL/GenBank/DDBJ whole genome shotgun (WGS) entry which is preliminary data.</text>
</comment>
<dbReference type="STRING" id="1507870.A0A1V8SKH5"/>
<dbReference type="AlphaFoldDB" id="A0A1V8SKH5"/>
<keyword evidence="5" id="KW-0378">Hydrolase</keyword>
<evidence type="ECO:0000256" key="3">
    <source>
        <dbReference type="ARBA" id="ARBA00022723"/>
    </source>
</evidence>
<dbReference type="InterPro" id="IPR008754">
    <property type="entry name" value="Peptidase_M43"/>
</dbReference>
<dbReference type="PANTHER" id="PTHR47466:SF1">
    <property type="entry name" value="METALLOPROTEASE MEP1 (AFU_ORTHOLOGUE AFUA_1G07730)-RELATED"/>
    <property type="match status" value="1"/>
</dbReference>
<evidence type="ECO:0000259" key="10">
    <source>
        <dbReference type="Pfam" id="PF05572"/>
    </source>
</evidence>
<evidence type="ECO:0000256" key="7">
    <source>
        <dbReference type="ARBA" id="ARBA00023049"/>
    </source>
</evidence>
<keyword evidence="2" id="KW-0645">Protease</keyword>
<dbReference type="GO" id="GO:0008237">
    <property type="term" value="F:metallopeptidase activity"/>
    <property type="evidence" value="ECO:0007669"/>
    <property type="project" value="UniProtKB-KW"/>
</dbReference>
<evidence type="ECO:0000313" key="11">
    <source>
        <dbReference type="EMBL" id="OQN99656.1"/>
    </source>
</evidence>
<comment type="similarity">
    <text evidence="1">Belongs to the peptidase M43B family.</text>
</comment>
<name>A0A1V8SKH5_9PEZI</name>
<protein>
    <recommendedName>
        <fullName evidence="10">Peptidase M43 pregnancy-associated plasma-A domain-containing protein</fullName>
    </recommendedName>
</protein>
<organism evidence="11 12">
    <name type="scientific">Cryoendolithus antarcticus</name>
    <dbReference type="NCBI Taxonomy" id="1507870"/>
    <lineage>
        <taxon>Eukaryota</taxon>
        <taxon>Fungi</taxon>
        <taxon>Dikarya</taxon>
        <taxon>Ascomycota</taxon>
        <taxon>Pezizomycotina</taxon>
        <taxon>Dothideomycetes</taxon>
        <taxon>Dothideomycetidae</taxon>
        <taxon>Cladosporiales</taxon>
        <taxon>Cladosporiaceae</taxon>
        <taxon>Cryoendolithus</taxon>
    </lineage>
</organism>
<keyword evidence="8" id="KW-1015">Disulfide bond</keyword>
<dbReference type="OrthoDB" id="536211at2759"/>
<dbReference type="GO" id="GO:0046872">
    <property type="term" value="F:metal ion binding"/>
    <property type="evidence" value="ECO:0007669"/>
    <property type="project" value="UniProtKB-KW"/>
</dbReference>
<dbReference type="Gene3D" id="3.40.390.10">
    <property type="entry name" value="Collagenase (Catalytic Domain)"/>
    <property type="match status" value="1"/>
</dbReference>
<evidence type="ECO:0000313" key="12">
    <source>
        <dbReference type="Proteomes" id="UP000192596"/>
    </source>
</evidence>
<dbReference type="InterPro" id="IPR024079">
    <property type="entry name" value="MetalloPept_cat_dom_sf"/>
</dbReference>
<evidence type="ECO:0000256" key="4">
    <source>
        <dbReference type="ARBA" id="ARBA00022729"/>
    </source>
</evidence>
<dbReference type="SUPFAM" id="SSF55486">
    <property type="entry name" value="Metalloproteases ('zincins'), catalytic domain"/>
    <property type="match status" value="1"/>
</dbReference>
<evidence type="ECO:0000256" key="8">
    <source>
        <dbReference type="ARBA" id="ARBA00023157"/>
    </source>
</evidence>
<sequence length="320" mass="34145">MRHFLTFAAFAALATAKQLIASPSPADFVKHINGTHFVDPATNKMYQHFDCDVTLKNATSHFKAGIQRLHQKHLASAHGARASAALTKKQVQTPIAVKAYFHVLTTTAKAGTITQQMANDQLTALNAAYSPIGVTFTLAGTDFTTNDAWAVADGTDMDVLKQALRKGTYADLNLYFHSDLTGDILGTCTLPNQVPVGADPSMYISDGCNLAAGTMPGGNIGGYNKGGTAIHETGHWLGLLHTFEGYACTGDGDLIADTPFESVSTQGCPSKPAKDSCPSTTGVDPIHNYMDYSTDACYTNFTPGQVARIGTLWTQYRQGQ</sequence>
<evidence type="ECO:0000256" key="5">
    <source>
        <dbReference type="ARBA" id="ARBA00022801"/>
    </source>
</evidence>
<keyword evidence="4 9" id="KW-0732">Signal</keyword>
<dbReference type="EMBL" id="NAJO01000039">
    <property type="protein sequence ID" value="OQN99656.1"/>
    <property type="molecule type" value="Genomic_DNA"/>
</dbReference>
<keyword evidence="3" id="KW-0479">Metal-binding</keyword>
<accession>A0A1V8SKH5</accession>
<feature type="chain" id="PRO_5012822457" description="Peptidase M43 pregnancy-associated plasma-A domain-containing protein" evidence="9">
    <location>
        <begin position="17"/>
        <end position="320"/>
    </location>
</feature>